<dbReference type="Gene3D" id="2.30.30.830">
    <property type="match status" value="1"/>
</dbReference>
<keyword evidence="4" id="KW-1003">Cell membrane</keyword>
<evidence type="ECO:0000313" key="13">
    <source>
        <dbReference type="EMBL" id="MCZ0865667.1"/>
    </source>
</evidence>
<comment type="similarity">
    <text evidence="2">Belongs to the GSP C family.</text>
</comment>
<dbReference type="Gene3D" id="2.30.42.10">
    <property type="match status" value="1"/>
</dbReference>
<keyword evidence="5" id="KW-0997">Cell inner membrane</keyword>
<evidence type="ECO:0000256" key="2">
    <source>
        <dbReference type="ARBA" id="ARBA00007986"/>
    </source>
</evidence>
<feature type="domain" description="Type II secretion system protein GspC N-terminal" evidence="12">
    <location>
        <begin position="38"/>
        <end position="179"/>
    </location>
</feature>
<proteinExistence type="inferred from homology"/>
<sequence length="314" mass="35010">MSKPAMTSVVSERLLAILQSIQRLPVLVWYRGLCIGLSLVLVYTLSLWLWLLLPQAEPTAGPAVVTGAGLAQQSSQHIDIEKLQSYNLFGAMQAGAEQQPAELVQPEQTVNAEPTRLKLQLNGVVLASNPDDALAMIVYQGKEDQYAIGDRLPVARVVLSQIYRDHVIIENAGRYESLWLFEGDKDSSPSSPSPSQPEQQVDKRNNQQVSSMAREYRQRLYKNPSSLADALRITPYQVDGVMYGYRINPGRDKQQFKQLGLKSNDVVTSINGIRLNDPAKAVELYKIMRSAKQATFIIERDGQPVEMLVSLENE</sequence>
<name>A0A9J6RMC6_9GAMM</name>
<dbReference type="GO" id="GO:0015628">
    <property type="term" value="P:protein secretion by the type II secretion system"/>
    <property type="evidence" value="ECO:0007669"/>
    <property type="project" value="InterPro"/>
</dbReference>
<accession>A0A9J6RMC6</accession>
<dbReference type="InterPro" id="IPR036034">
    <property type="entry name" value="PDZ_sf"/>
</dbReference>
<organism evidence="13 14">
    <name type="scientific">Dasania phycosphaerae</name>
    <dbReference type="NCBI Taxonomy" id="2950436"/>
    <lineage>
        <taxon>Bacteria</taxon>
        <taxon>Pseudomonadati</taxon>
        <taxon>Pseudomonadota</taxon>
        <taxon>Gammaproteobacteria</taxon>
        <taxon>Cellvibrionales</taxon>
        <taxon>Spongiibacteraceae</taxon>
        <taxon>Dasania</taxon>
    </lineage>
</organism>
<evidence type="ECO:0000256" key="5">
    <source>
        <dbReference type="ARBA" id="ARBA00022519"/>
    </source>
</evidence>
<evidence type="ECO:0000256" key="7">
    <source>
        <dbReference type="ARBA" id="ARBA00022927"/>
    </source>
</evidence>
<dbReference type="EMBL" id="JAPTGG010000008">
    <property type="protein sequence ID" value="MCZ0865667.1"/>
    <property type="molecule type" value="Genomic_DNA"/>
</dbReference>
<evidence type="ECO:0000256" key="10">
    <source>
        <dbReference type="SAM" id="MobiDB-lite"/>
    </source>
</evidence>
<comment type="subcellular location">
    <subcellularLocation>
        <location evidence="1">Cell inner membrane</location>
    </subcellularLocation>
</comment>
<evidence type="ECO:0000256" key="1">
    <source>
        <dbReference type="ARBA" id="ARBA00004533"/>
    </source>
</evidence>
<comment type="caution">
    <text evidence="13">The sequence shown here is derived from an EMBL/GenBank/DDBJ whole genome shotgun (WGS) entry which is preliminary data.</text>
</comment>
<dbReference type="Proteomes" id="UP001069090">
    <property type="component" value="Unassembled WGS sequence"/>
</dbReference>
<evidence type="ECO:0000256" key="6">
    <source>
        <dbReference type="ARBA" id="ARBA00022692"/>
    </source>
</evidence>
<dbReference type="GO" id="GO:0015627">
    <property type="term" value="C:type II protein secretion system complex"/>
    <property type="evidence" value="ECO:0007669"/>
    <property type="project" value="InterPro"/>
</dbReference>
<evidence type="ECO:0000256" key="3">
    <source>
        <dbReference type="ARBA" id="ARBA00022448"/>
    </source>
</evidence>
<dbReference type="NCBIfam" id="TIGR01713">
    <property type="entry name" value="typeII_sec_gspC"/>
    <property type="match status" value="1"/>
</dbReference>
<dbReference type="Pfam" id="PF11356">
    <property type="entry name" value="T2SSC"/>
    <property type="match status" value="1"/>
</dbReference>
<feature type="region of interest" description="Disordered" evidence="10">
    <location>
        <begin position="184"/>
        <end position="209"/>
    </location>
</feature>
<evidence type="ECO:0000256" key="9">
    <source>
        <dbReference type="ARBA" id="ARBA00023136"/>
    </source>
</evidence>
<dbReference type="InterPro" id="IPR024961">
    <property type="entry name" value="T2SS_GspC_N"/>
</dbReference>
<evidence type="ECO:0000313" key="14">
    <source>
        <dbReference type="Proteomes" id="UP001069090"/>
    </source>
</evidence>
<protein>
    <submittedName>
        <fullName evidence="13">Type II secretion system protein GspC</fullName>
    </submittedName>
</protein>
<dbReference type="SUPFAM" id="SSF50156">
    <property type="entry name" value="PDZ domain-like"/>
    <property type="match status" value="1"/>
</dbReference>
<keyword evidence="8 11" id="KW-1133">Transmembrane helix</keyword>
<evidence type="ECO:0000256" key="4">
    <source>
        <dbReference type="ARBA" id="ARBA00022475"/>
    </source>
</evidence>
<dbReference type="InterPro" id="IPR001639">
    <property type="entry name" value="T2SS_protein-GspC"/>
</dbReference>
<dbReference type="RefSeq" id="WP_258331812.1">
    <property type="nucleotide sequence ID" value="NZ_JAPTGG010000008.1"/>
</dbReference>
<dbReference type="AlphaFoldDB" id="A0A9J6RMC6"/>
<feature type="transmembrane region" description="Helical" evidence="11">
    <location>
        <begin position="28"/>
        <end position="53"/>
    </location>
</feature>
<keyword evidence="9 11" id="KW-0472">Membrane</keyword>
<dbReference type="GO" id="GO:0005886">
    <property type="term" value="C:plasma membrane"/>
    <property type="evidence" value="ECO:0007669"/>
    <property type="project" value="UniProtKB-SubCell"/>
</dbReference>
<evidence type="ECO:0000256" key="11">
    <source>
        <dbReference type="SAM" id="Phobius"/>
    </source>
</evidence>
<keyword evidence="14" id="KW-1185">Reference proteome</keyword>
<reference evidence="13 14" key="1">
    <citation type="submission" date="2022-12" db="EMBL/GenBank/DDBJ databases">
        <title>Dasania phycosphaerae sp. nov., isolated from particulate material of the south coast of Korea.</title>
        <authorList>
            <person name="Jiang Y."/>
        </authorList>
    </citation>
    <scope>NUCLEOTIDE SEQUENCE [LARGE SCALE GENOMIC DNA]</scope>
    <source>
        <strain evidence="13 14">GY-19</strain>
    </source>
</reference>
<gene>
    <name evidence="13" type="primary">gspC</name>
    <name evidence="13" type="ORF">O0V09_10665</name>
</gene>
<evidence type="ECO:0000256" key="8">
    <source>
        <dbReference type="ARBA" id="ARBA00022989"/>
    </source>
</evidence>
<keyword evidence="3" id="KW-0813">Transport</keyword>
<evidence type="ECO:0000259" key="12">
    <source>
        <dbReference type="Pfam" id="PF11356"/>
    </source>
</evidence>
<keyword evidence="7" id="KW-0653">Protein transport</keyword>
<keyword evidence="6 11" id="KW-0812">Transmembrane</keyword>